<feature type="domain" description="Lipid/polyisoprenoid-binding YceI-like" evidence="1">
    <location>
        <begin position="46"/>
        <end position="170"/>
    </location>
</feature>
<dbReference type="AlphaFoldDB" id="A0A382F0V2"/>
<dbReference type="SUPFAM" id="SSF101874">
    <property type="entry name" value="YceI-like"/>
    <property type="match status" value="1"/>
</dbReference>
<sequence length="174" mass="19546">MIVLILAIPLPAKDVYFTRSGVISFFSSAPLEDIDAYNQQVTCVLDRDKGEVAFQAPIRGFMFKNAMMQEHFNENYMESDKFPKALFKGNIENWDSLVLSDSSQSVHLVGSMTIHGVTQDIKELGTIALSENGIDGFAKFQIRVADYKIEIPKIVRKNIAEIVDVSVKVKLKKK</sequence>
<dbReference type="Pfam" id="PF04264">
    <property type="entry name" value="YceI"/>
    <property type="match status" value="1"/>
</dbReference>
<proteinExistence type="predicted"/>
<dbReference type="EMBL" id="UINC01046997">
    <property type="protein sequence ID" value="SVB55707.1"/>
    <property type="molecule type" value="Genomic_DNA"/>
</dbReference>
<name>A0A382F0V2_9ZZZZ</name>
<evidence type="ECO:0000259" key="1">
    <source>
        <dbReference type="Pfam" id="PF04264"/>
    </source>
</evidence>
<dbReference type="InterPro" id="IPR036761">
    <property type="entry name" value="TTHA0802/YceI-like_sf"/>
</dbReference>
<reference evidence="2" key="1">
    <citation type="submission" date="2018-05" db="EMBL/GenBank/DDBJ databases">
        <authorList>
            <person name="Lanie J.A."/>
            <person name="Ng W.-L."/>
            <person name="Kazmierczak K.M."/>
            <person name="Andrzejewski T.M."/>
            <person name="Davidsen T.M."/>
            <person name="Wayne K.J."/>
            <person name="Tettelin H."/>
            <person name="Glass J.I."/>
            <person name="Rusch D."/>
            <person name="Podicherti R."/>
            <person name="Tsui H.-C.T."/>
            <person name="Winkler M.E."/>
        </authorList>
    </citation>
    <scope>NUCLEOTIDE SEQUENCE</scope>
</reference>
<organism evidence="2">
    <name type="scientific">marine metagenome</name>
    <dbReference type="NCBI Taxonomy" id="408172"/>
    <lineage>
        <taxon>unclassified sequences</taxon>
        <taxon>metagenomes</taxon>
        <taxon>ecological metagenomes</taxon>
    </lineage>
</organism>
<protein>
    <recommendedName>
        <fullName evidence="1">Lipid/polyisoprenoid-binding YceI-like domain-containing protein</fullName>
    </recommendedName>
</protein>
<accession>A0A382F0V2</accession>
<gene>
    <name evidence="2" type="ORF">METZ01_LOCUS208561</name>
</gene>
<evidence type="ECO:0000313" key="2">
    <source>
        <dbReference type="EMBL" id="SVB55707.1"/>
    </source>
</evidence>
<dbReference type="Gene3D" id="2.40.128.110">
    <property type="entry name" value="Lipid/polyisoprenoid-binding, YceI-like"/>
    <property type="match status" value="1"/>
</dbReference>
<dbReference type="InterPro" id="IPR007372">
    <property type="entry name" value="Lipid/polyisoprenoid-bd_YceI"/>
</dbReference>